<dbReference type="SUPFAM" id="SSF56112">
    <property type="entry name" value="Protein kinase-like (PK-like)"/>
    <property type="match status" value="1"/>
</dbReference>
<dbReference type="InterPro" id="IPR000719">
    <property type="entry name" value="Prot_kinase_dom"/>
</dbReference>
<dbReference type="AlphaFoldDB" id="A0A517LGN9"/>
<dbReference type="Proteomes" id="UP000316270">
    <property type="component" value="Chromosome 12"/>
</dbReference>
<keyword evidence="3" id="KW-1185">Reference proteome</keyword>
<dbReference type="STRING" id="50376.A0A517LGN9"/>
<organism evidence="2 3">
    <name type="scientific">Venturia effusa</name>
    <dbReference type="NCBI Taxonomy" id="50376"/>
    <lineage>
        <taxon>Eukaryota</taxon>
        <taxon>Fungi</taxon>
        <taxon>Dikarya</taxon>
        <taxon>Ascomycota</taxon>
        <taxon>Pezizomycotina</taxon>
        <taxon>Dothideomycetes</taxon>
        <taxon>Pleosporomycetidae</taxon>
        <taxon>Venturiales</taxon>
        <taxon>Venturiaceae</taxon>
        <taxon>Venturia</taxon>
    </lineage>
</organism>
<sequence length="683" mass="77401">MNTQHPQVMVSEWQEPLVPEIHVHDYVPENRHLVSPQVEVVIKSAANDGKIFFRRTIDEPGPATLFDWIETEVGKIIATKSLNKKHTIQIGYHAWDRSISKSSYDKHSFDEALREASMSSSTNIKITASLAPPQAILSRQRGYEILTRERIERTTGKYIVPQAALDEFRNEELLRDICAEDSDLRALHSKHPSFLQDLKQGPMCGLKLLAIFILAQVSDLGSMFCEFWEYKLLDHRLPFVRSTQPTFCEKQFWLSICDTQWQVLPIELARLAPGEPPAMFDRDRCLPFKESETPLGKGGFGVVVEVQLDSDHPQLYLAEDQHGRQVINPPLAAKKIKLESNHQVIQEGPVTDRETDILMQLAGLNHPHLINLITAFHHGDDYYMLFPKAKRSLKEWFDTGEFLGNLDFVWWMLRQVEGIARGLDLVHTDVSNGSSSNLDIATAIGAGKKGLRGHHGDIAPSNLLIMFDLSGMDKIERMYGRMQLTDFGVAKLMNELPTLSVYSTHSRGQWNYTPPECHGLQPGQTSGSTRWKDIWSFGCVLLEIFAWILEGKNAPTTFSNKRFGPDDVDWPGGETSNYFELNNDPDGRKIASLRKAVTDQITALRNGGRWPTETWSQIKPTVDACMDLVLSCLSIKQRNRPEASRVGSELEKIRKAFEARRAQRPAQTTTINRMRHLSSSTHI</sequence>
<reference evidence="2 3" key="1">
    <citation type="submission" date="2019-07" db="EMBL/GenBank/DDBJ databases">
        <title>Finished genome of Venturia effusa.</title>
        <authorList>
            <person name="Young C.A."/>
            <person name="Cox M.P."/>
            <person name="Ganley A.R.D."/>
            <person name="David W.J."/>
        </authorList>
    </citation>
    <scope>NUCLEOTIDE SEQUENCE [LARGE SCALE GENOMIC DNA]</scope>
    <source>
        <strain evidence="3">albino</strain>
    </source>
</reference>
<gene>
    <name evidence="2" type="ORF">FKW77_002230</name>
</gene>
<dbReference type="GO" id="GO:0004674">
    <property type="term" value="F:protein serine/threonine kinase activity"/>
    <property type="evidence" value="ECO:0007669"/>
    <property type="project" value="TreeGrafter"/>
</dbReference>
<dbReference type="CDD" id="cd00180">
    <property type="entry name" value="PKc"/>
    <property type="match status" value="1"/>
</dbReference>
<evidence type="ECO:0000313" key="3">
    <source>
        <dbReference type="Proteomes" id="UP000316270"/>
    </source>
</evidence>
<dbReference type="Gene3D" id="3.30.200.20">
    <property type="entry name" value="Phosphorylase Kinase, domain 1"/>
    <property type="match status" value="1"/>
</dbReference>
<evidence type="ECO:0000313" key="2">
    <source>
        <dbReference type="EMBL" id="QDS74804.1"/>
    </source>
</evidence>
<name>A0A517LGN9_9PEZI</name>
<dbReference type="InterPro" id="IPR011009">
    <property type="entry name" value="Kinase-like_dom_sf"/>
</dbReference>
<dbReference type="Pfam" id="PF00069">
    <property type="entry name" value="Pkinase"/>
    <property type="match status" value="1"/>
</dbReference>
<dbReference type="GO" id="GO:0005524">
    <property type="term" value="F:ATP binding"/>
    <property type="evidence" value="ECO:0007669"/>
    <property type="project" value="InterPro"/>
</dbReference>
<dbReference type="PROSITE" id="PS50011">
    <property type="entry name" value="PROTEIN_KINASE_DOM"/>
    <property type="match status" value="1"/>
</dbReference>
<evidence type="ECO:0000259" key="1">
    <source>
        <dbReference type="PROSITE" id="PS50011"/>
    </source>
</evidence>
<dbReference type="PANTHER" id="PTHR24359:SF1">
    <property type="entry name" value="INHIBITOR OF NUCLEAR FACTOR KAPPA-B KINASE EPSILON SUBUNIT HOMOLOG 1-RELATED"/>
    <property type="match status" value="1"/>
</dbReference>
<feature type="domain" description="Protein kinase" evidence="1">
    <location>
        <begin position="289"/>
        <end position="657"/>
    </location>
</feature>
<dbReference type="Gene3D" id="1.10.510.10">
    <property type="entry name" value="Transferase(Phosphotransferase) domain 1"/>
    <property type="match status" value="1"/>
</dbReference>
<dbReference type="PANTHER" id="PTHR24359">
    <property type="entry name" value="SERINE/THREONINE-PROTEIN KINASE SBK1"/>
    <property type="match status" value="1"/>
</dbReference>
<proteinExistence type="predicted"/>
<dbReference type="EMBL" id="CP042196">
    <property type="protein sequence ID" value="QDS74804.1"/>
    <property type="molecule type" value="Genomic_DNA"/>
</dbReference>
<dbReference type="OrthoDB" id="1046782at2759"/>
<protein>
    <recommendedName>
        <fullName evidence="1">Protein kinase domain-containing protein</fullName>
    </recommendedName>
</protein>
<accession>A0A517LGN9</accession>